<dbReference type="EMBL" id="CP016415">
    <property type="protein sequence ID" value="ANU38413.1"/>
    <property type="molecule type" value="Genomic_DNA"/>
</dbReference>
<dbReference type="Proteomes" id="UP000092528">
    <property type="component" value="Chromosome 2"/>
</dbReference>
<name>A0A1C7FG36_9VIBR</name>
<dbReference type="GeneID" id="96874801"/>
<protein>
    <submittedName>
        <fullName evidence="1">Uncharacterized protein</fullName>
    </submittedName>
</protein>
<reference evidence="1 2" key="1">
    <citation type="submission" date="2016-07" db="EMBL/GenBank/DDBJ databases">
        <title>Genome sequencing of Vibrio scophthalmi strain VS-05, an isolated from Paralichthys olivaceus.</title>
        <authorList>
            <person name="Han H.-J."/>
        </authorList>
    </citation>
    <scope>NUCLEOTIDE SEQUENCE [LARGE SCALE GENOMIC DNA]</scope>
    <source>
        <strain evidence="1 2">VS-05</strain>
    </source>
</reference>
<dbReference type="AlphaFoldDB" id="A0A1C7FG36"/>
<dbReference type="PATRIC" id="fig|45658.7.peg.3335"/>
<dbReference type="RefSeq" id="WP_065546256.1">
    <property type="nucleotide sequence ID" value="NZ_CP016415.1"/>
</dbReference>
<gene>
    <name evidence="1" type="ORF">VSVS05_03375</name>
</gene>
<evidence type="ECO:0000313" key="2">
    <source>
        <dbReference type="Proteomes" id="UP000092528"/>
    </source>
</evidence>
<accession>A0A1C7FG36</accession>
<keyword evidence="2" id="KW-1185">Reference proteome</keyword>
<proteinExistence type="predicted"/>
<sequence>MTKPDIEQLRIAMKLPSSASFYGWLIHNPKCGDFLHSFKEGQLTTETFWAATPDKGFEFEQFEHALETYQLLQLQSKAIIVAAFNLGEQLMIADPADIGDVAYRSLDQTQVSKRRLH</sequence>
<evidence type="ECO:0000313" key="1">
    <source>
        <dbReference type="EMBL" id="ANU38413.1"/>
    </source>
</evidence>
<organism evidence="1 2">
    <name type="scientific">Vibrio scophthalmi</name>
    <dbReference type="NCBI Taxonomy" id="45658"/>
    <lineage>
        <taxon>Bacteria</taxon>
        <taxon>Pseudomonadati</taxon>
        <taxon>Pseudomonadota</taxon>
        <taxon>Gammaproteobacteria</taxon>
        <taxon>Vibrionales</taxon>
        <taxon>Vibrionaceae</taxon>
        <taxon>Vibrio</taxon>
    </lineage>
</organism>